<dbReference type="PRINTS" id="PR01179">
    <property type="entry name" value="ODADCRBXLASE"/>
</dbReference>
<reference evidence="12" key="1">
    <citation type="submission" date="2017-08" db="EMBL/GenBank/DDBJ databases">
        <title>A dynamic microbial community with high functional redundancy inhabits the cold, oxic subseafloor aquifer.</title>
        <authorList>
            <person name="Tully B.J."/>
            <person name="Wheat C.G."/>
            <person name="Glazer B.T."/>
            <person name="Huber J.A."/>
        </authorList>
    </citation>
    <scope>NUCLEOTIDE SEQUENCE [LARGE SCALE GENOMIC DNA]</scope>
</reference>
<organism evidence="11 12">
    <name type="scientific">SAR324 cluster bacterium</name>
    <dbReference type="NCBI Taxonomy" id="2024889"/>
    <lineage>
        <taxon>Bacteria</taxon>
        <taxon>Deltaproteobacteria</taxon>
        <taxon>SAR324 cluster</taxon>
    </lineage>
</organism>
<feature type="domain" description="Orn/DAP/Arg decarboxylase 2 C-terminal" evidence="9">
    <location>
        <begin position="33"/>
        <end position="367"/>
    </location>
</feature>
<keyword evidence="5" id="KW-0028">Amino-acid biosynthesis</keyword>
<dbReference type="PANTHER" id="PTHR43727">
    <property type="entry name" value="DIAMINOPIMELATE DECARBOXYLASE"/>
    <property type="match status" value="1"/>
</dbReference>
<dbReference type="InterPro" id="IPR022644">
    <property type="entry name" value="De-COase2_N"/>
</dbReference>
<dbReference type="EC" id="4.1.1.20" evidence="5 6"/>
<dbReference type="PANTHER" id="PTHR43727:SF2">
    <property type="entry name" value="GROUP IV DECARBOXYLASE"/>
    <property type="match status" value="1"/>
</dbReference>
<name>A0A2A4T9S4_9DELT</name>
<evidence type="ECO:0000256" key="2">
    <source>
        <dbReference type="ARBA" id="ARBA00022793"/>
    </source>
</evidence>
<dbReference type="GO" id="GO:0030170">
    <property type="term" value="F:pyridoxal phosphate binding"/>
    <property type="evidence" value="ECO:0007669"/>
    <property type="project" value="UniProtKB-UniRule"/>
</dbReference>
<dbReference type="Gene3D" id="2.40.37.10">
    <property type="entry name" value="Lyase, Ornithine Decarboxylase, Chain A, domain 1"/>
    <property type="match status" value="1"/>
</dbReference>
<dbReference type="NCBIfam" id="TIGR01048">
    <property type="entry name" value="lysA"/>
    <property type="match status" value="1"/>
</dbReference>
<keyword evidence="3 5" id="KW-0663">Pyridoxal phosphate</keyword>
<dbReference type="InterPro" id="IPR029066">
    <property type="entry name" value="PLP-binding_barrel"/>
</dbReference>
<evidence type="ECO:0000313" key="11">
    <source>
        <dbReference type="EMBL" id="PCI30288.1"/>
    </source>
</evidence>
<comment type="cofactor">
    <cofactor evidence="1 5 7 8">
        <name>pyridoxal 5'-phosphate</name>
        <dbReference type="ChEBI" id="CHEBI:597326"/>
    </cofactor>
</comment>
<dbReference type="InterPro" id="IPR002986">
    <property type="entry name" value="DAP_deCOOHase_LysA"/>
</dbReference>
<feature type="binding site" evidence="5">
    <location>
        <position position="313"/>
    </location>
    <ligand>
        <name>substrate</name>
    </ligand>
</feature>
<evidence type="ECO:0000256" key="4">
    <source>
        <dbReference type="ARBA" id="ARBA00023239"/>
    </source>
</evidence>
<feature type="binding site" evidence="5">
    <location>
        <position position="369"/>
    </location>
    <ligand>
        <name>substrate</name>
    </ligand>
</feature>
<feature type="domain" description="Orn/DAP/Arg decarboxylase 2 N-terminal" evidence="10">
    <location>
        <begin position="36"/>
        <end position="277"/>
    </location>
</feature>
<evidence type="ECO:0000256" key="3">
    <source>
        <dbReference type="ARBA" id="ARBA00022898"/>
    </source>
</evidence>
<comment type="caution">
    <text evidence="11">The sequence shown here is derived from an EMBL/GenBank/DDBJ whole genome shotgun (WGS) entry which is preliminary data.</text>
</comment>
<evidence type="ECO:0000256" key="7">
    <source>
        <dbReference type="PIRSR" id="PIRSR600183-50"/>
    </source>
</evidence>
<comment type="subunit">
    <text evidence="5">Homodimer.</text>
</comment>
<proteinExistence type="inferred from homology"/>
<evidence type="ECO:0000259" key="10">
    <source>
        <dbReference type="Pfam" id="PF02784"/>
    </source>
</evidence>
<evidence type="ECO:0000256" key="5">
    <source>
        <dbReference type="HAMAP-Rule" id="MF_02120"/>
    </source>
</evidence>
<feature type="binding site" evidence="5">
    <location>
        <position position="228"/>
    </location>
    <ligand>
        <name>pyridoxal 5'-phosphate</name>
        <dbReference type="ChEBI" id="CHEBI:597326"/>
    </ligand>
</feature>
<feature type="active site" description="Proton donor" evidence="7">
    <location>
        <position position="340"/>
    </location>
</feature>
<dbReference type="SUPFAM" id="SSF50621">
    <property type="entry name" value="Alanine racemase C-terminal domain-like"/>
    <property type="match status" value="1"/>
</dbReference>
<feature type="binding site" evidence="5">
    <location>
        <position position="273"/>
    </location>
    <ligand>
        <name>substrate</name>
    </ligand>
</feature>
<dbReference type="PRINTS" id="PR01181">
    <property type="entry name" value="DAPDCRBXLASE"/>
</dbReference>
<feature type="binding site" evidence="5">
    <location>
        <begin position="270"/>
        <end position="273"/>
    </location>
    <ligand>
        <name>pyridoxal 5'-phosphate</name>
        <dbReference type="ChEBI" id="CHEBI:597326"/>
    </ligand>
</feature>
<feature type="modified residue" description="N6-(pyridoxal phosphate)lysine" evidence="5 7">
    <location>
        <position position="60"/>
    </location>
</feature>
<evidence type="ECO:0000313" key="12">
    <source>
        <dbReference type="Proteomes" id="UP000218113"/>
    </source>
</evidence>
<sequence length="412" mass="46384">MYPLDREKGELQFGKSSATELIEQFGSPLYLYDEETMRARCREMKNLCSLPNFRVYYSAKANTSIALLKIARQEGLHVDAMTVGEIYQEKLAGFTKEEILFLSNNVQPQHFQEVIDQDILVCIDSLSQLETYCALAPGKEVYIRVNPGKGAGHHEKVITAGKVKFGIEPDGIPEAFEIAKKHSCRLTGFQMHIGSLFLQGEEFTPAIQTMLDIAKQYPQIEYIDFGGGFGIPYDREQEQPFPLEKFSETFTSLLTNWMEETGRKPIFAIEPGRFLVAEAGSCLIQVQATKVNSGIKFIGTDLGFNFLLRPEFYGSYHEIIHATNGDNSQKEVVTVVGNVCESGDHLGKDRELPLIQEQDLLLIRDTGAYGFSMASNYNSMMRPAEVLIQSDGKARLIRKRETIETLVNNQIF</sequence>
<feature type="binding site" evidence="5">
    <location>
        <position position="341"/>
    </location>
    <ligand>
        <name>substrate</name>
    </ligand>
</feature>
<dbReference type="SUPFAM" id="SSF51419">
    <property type="entry name" value="PLP-binding barrel"/>
    <property type="match status" value="1"/>
</dbReference>
<comment type="function">
    <text evidence="5">Specifically catalyzes the decarboxylation of meso-diaminopimelate (meso-DAP) to L-lysine.</text>
</comment>
<evidence type="ECO:0000259" key="9">
    <source>
        <dbReference type="Pfam" id="PF00278"/>
    </source>
</evidence>
<dbReference type="AlphaFoldDB" id="A0A2A4T9S4"/>
<dbReference type="Pfam" id="PF02784">
    <property type="entry name" value="Orn_Arg_deC_N"/>
    <property type="match status" value="1"/>
</dbReference>
<dbReference type="InterPro" id="IPR000183">
    <property type="entry name" value="Orn/DAP/Arg_de-COase"/>
</dbReference>
<keyword evidence="4 5" id="KW-0456">Lyase</keyword>
<comment type="similarity">
    <text evidence="5">Belongs to the Orn/Lys/Arg decarboxylase class-II family. LysA subfamily.</text>
</comment>
<protein>
    <recommendedName>
        <fullName evidence="5 6">Diaminopimelate decarboxylase</fullName>
        <shortName evidence="5">DAP decarboxylase</shortName>
        <shortName evidence="5">DAPDC</shortName>
        <ecNumber evidence="5 6">4.1.1.20</ecNumber>
    </recommendedName>
</protein>
<evidence type="ECO:0000256" key="6">
    <source>
        <dbReference type="NCBIfam" id="TIGR01048"/>
    </source>
</evidence>
<keyword evidence="2 5" id="KW-0210">Decarboxylase</keyword>
<dbReference type="EMBL" id="NVSR01000006">
    <property type="protein sequence ID" value="PCI30288.1"/>
    <property type="molecule type" value="Genomic_DNA"/>
</dbReference>
<dbReference type="Proteomes" id="UP000218113">
    <property type="component" value="Unassembled WGS sequence"/>
</dbReference>
<feature type="binding site" evidence="5">
    <location>
        <position position="309"/>
    </location>
    <ligand>
        <name>substrate</name>
    </ligand>
</feature>
<dbReference type="UniPathway" id="UPA00034">
    <property type="reaction ID" value="UER00027"/>
</dbReference>
<accession>A0A2A4T9S4</accession>
<dbReference type="Pfam" id="PF00278">
    <property type="entry name" value="Orn_DAP_Arg_deC"/>
    <property type="match status" value="1"/>
</dbReference>
<evidence type="ECO:0000256" key="1">
    <source>
        <dbReference type="ARBA" id="ARBA00001933"/>
    </source>
</evidence>
<dbReference type="HAMAP" id="MF_02120">
    <property type="entry name" value="LysA"/>
    <property type="match status" value="1"/>
</dbReference>
<comment type="pathway">
    <text evidence="5 8">Amino-acid biosynthesis; L-lysine biosynthesis via DAP pathway; L-lysine from DL-2,6-diaminopimelate: step 1/1.</text>
</comment>
<dbReference type="CDD" id="cd06828">
    <property type="entry name" value="PLPDE_III_DapDC"/>
    <property type="match status" value="1"/>
</dbReference>
<evidence type="ECO:0000256" key="8">
    <source>
        <dbReference type="RuleBase" id="RU003738"/>
    </source>
</evidence>
<dbReference type="InterPro" id="IPR022643">
    <property type="entry name" value="De-COase2_C"/>
</dbReference>
<feature type="binding site" evidence="5">
    <location>
        <position position="369"/>
    </location>
    <ligand>
        <name>pyridoxal 5'-phosphate</name>
        <dbReference type="ChEBI" id="CHEBI:597326"/>
    </ligand>
</feature>
<comment type="catalytic activity">
    <reaction evidence="5 8">
        <text>meso-2,6-diaminopimelate + H(+) = L-lysine + CO2</text>
        <dbReference type="Rhea" id="RHEA:15101"/>
        <dbReference type="ChEBI" id="CHEBI:15378"/>
        <dbReference type="ChEBI" id="CHEBI:16526"/>
        <dbReference type="ChEBI" id="CHEBI:32551"/>
        <dbReference type="ChEBI" id="CHEBI:57791"/>
        <dbReference type="EC" id="4.1.1.20"/>
    </reaction>
</comment>
<dbReference type="Gene3D" id="3.20.20.10">
    <property type="entry name" value="Alanine racemase"/>
    <property type="match status" value="1"/>
</dbReference>
<keyword evidence="5 8" id="KW-0457">Lysine biosynthesis</keyword>
<dbReference type="GO" id="GO:0008836">
    <property type="term" value="F:diaminopimelate decarboxylase activity"/>
    <property type="evidence" value="ECO:0007669"/>
    <property type="project" value="UniProtKB-UniRule"/>
</dbReference>
<dbReference type="GO" id="GO:0009089">
    <property type="term" value="P:lysine biosynthetic process via diaminopimelate"/>
    <property type="evidence" value="ECO:0007669"/>
    <property type="project" value="UniProtKB-UniRule"/>
</dbReference>
<dbReference type="InterPro" id="IPR009006">
    <property type="entry name" value="Ala_racemase/Decarboxylase_C"/>
</dbReference>
<gene>
    <name evidence="5 11" type="primary">lysA</name>
    <name evidence="11" type="ORF">COB67_02095</name>
</gene>